<gene>
    <name evidence="3" type="ORF">K457DRAFT_268439</name>
</gene>
<dbReference type="Pfam" id="PF12937">
    <property type="entry name" value="F-box-like"/>
    <property type="match status" value="1"/>
</dbReference>
<evidence type="ECO:0000313" key="4">
    <source>
        <dbReference type="Proteomes" id="UP000078512"/>
    </source>
</evidence>
<feature type="domain" description="F-box" evidence="2">
    <location>
        <begin position="16"/>
        <end position="50"/>
    </location>
</feature>
<dbReference type="SMART" id="SM00256">
    <property type="entry name" value="FBOX"/>
    <property type="match status" value="1"/>
</dbReference>
<dbReference type="AlphaFoldDB" id="A0A197K532"/>
<keyword evidence="4" id="KW-1185">Reference proteome</keyword>
<dbReference type="EMBL" id="KV442023">
    <property type="protein sequence ID" value="OAQ32762.1"/>
    <property type="molecule type" value="Genomic_DNA"/>
</dbReference>
<evidence type="ECO:0000313" key="3">
    <source>
        <dbReference type="EMBL" id="OAQ32762.1"/>
    </source>
</evidence>
<dbReference type="InterPro" id="IPR001810">
    <property type="entry name" value="F-box_dom"/>
</dbReference>
<dbReference type="PROSITE" id="PS50181">
    <property type="entry name" value="FBOX"/>
    <property type="match status" value="1"/>
</dbReference>
<accession>A0A197K532</accession>
<dbReference type="SUPFAM" id="SSF81383">
    <property type="entry name" value="F-box domain"/>
    <property type="match status" value="1"/>
</dbReference>
<organism evidence="3 4">
    <name type="scientific">Linnemannia elongata AG-77</name>
    <dbReference type="NCBI Taxonomy" id="1314771"/>
    <lineage>
        <taxon>Eukaryota</taxon>
        <taxon>Fungi</taxon>
        <taxon>Fungi incertae sedis</taxon>
        <taxon>Mucoromycota</taxon>
        <taxon>Mortierellomycotina</taxon>
        <taxon>Mortierellomycetes</taxon>
        <taxon>Mortierellales</taxon>
        <taxon>Mortierellaceae</taxon>
        <taxon>Linnemannia</taxon>
    </lineage>
</organism>
<evidence type="ECO:0000256" key="1">
    <source>
        <dbReference type="SAM" id="MobiDB-lite"/>
    </source>
</evidence>
<evidence type="ECO:0000259" key="2">
    <source>
        <dbReference type="PROSITE" id="PS50181"/>
    </source>
</evidence>
<dbReference type="Proteomes" id="UP000078512">
    <property type="component" value="Unassembled WGS sequence"/>
</dbReference>
<name>A0A197K532_9FUNG</name>
<protein>
    <recommendedName>
        <fullName evidence="2">F-box domain-containing protein</fullName>
    </recommendedName>
</protein>
<reference evidence="3 4" key="1">
    <citation type="submission" date="2016-05" db="EMBL/GenBank/DDBJ databases">
        <title>Genome sequencing reveals origins of a unique bacterial endosymbiosis in the earliest lineages of terrestrial Fungi.</title>
        <authorList>
            <consortium name="DOE Joint Genome Institute"/>
            <person name="Uehling J."/>
            <person name="Gryganskyi A."/>
            <person name="Hameed K."/>
            <person name="Tschaplinski T."/>
            <person name="Misztal P."/>
            <person name="Wu S."/>
            <person name="Desiro A."/>
            <person name="Vande Pol N."/>
            <person name="Du Z.-Y."/>
            <person name="Zienkiewicz A."/>
            <person name="Zienkiewicz K."/>
            <person name="Morin E."/>
            <person name="Tisserant E."/>
            <person name="Splivallo R."/>
            <person name="Hainaut M."/>
            <person name="Henrissat B."/>
            <person name="Ohm R."/>
            <person name="Kuo A."/>
            <person name="Yan J."/>
            <person name="Lipzen A."/>
            <person name="Nolan M."/>
            <person name="Labutti K."/>
            <person name="Barry K."/>
            <person name="Goldstein A."/>
            <person name="Labbe J."/>
            <person name="Schadt C."/>
            <person name="Tuskan G."/>
            <person name="Grigoriev I."/>
            <person name="Martin F."/>
            <person name="Vilgalys R."/>
            <person name="Bonito G."/>
        </authorList>
    </citation>
    <scope>NUCLEOTIDE SEQUENCE [LARGE SCALE GENOMIC DNA]</scope>
    <source>
        <strain evidence="3 4">AG-77</strain>
    </source>
</reference>
<dbReference type="Gene3D" id="1.20.1280.50">
    <property type="match status" value="1"/>
</dbReference>
<sequence length="723" mass="80901">MQEQQQQQEQQGQAHHRPLPHLPPEILSPIFARLPLTSLLSCVLVSRLWYHESKTHLFSAETFHLRSLRPQTIRGGKPEHALARQYSPAYIAAVKDNKRYLRSVVCSLVKLMDLPIAEVLELLFDCPKELLPLRMDGAGSGDAWEDLNRAVAAAVVAASPMNTTVSDDNGVAAITTTTSSSSKVVPGITLGPNRPALQVFTYDGEVRSTWLFETMIYNLPTLTTLEICLGHYYVDTPQATCLDIDLILDALPQLKTLVIEGYEHYFADNVPSSTSTTATTGTITMQLHPLESFKFTPLLTKRSITNTLATFRRLGNLKSIFITAKDTCYQSQTQKVKPGEFGQILERYCPKIERVETDGFLILWLCRLPPPSPPCGDIQLLSSSGAGAGAEVTEYDEGLQVVLTPQEREDILTEYQDIALFFPQLMALITQGYDVVGAQDLHALAVSRSQFLTHLEIGRQRYWSDAFGLLQDTRPYLASSPSVEGVDQISVYSSGPTTSSEKRWLRKRRACSSLDYQQVLETCSALRVVSLPGRIPFRHMVDDSSDTNGGGPRMTRRWACEGTLETLNVGFVLTTARRDDHRLIWRHLGRLRKLRCLNLTFSNLIPSLDFGISELVGRDCSQHDNDPHDDAPFTGEGDGKGEGDQQRLREQNTTLEKVHSLGIAWGVDDRATTQWFARSFPNLQTAGLGFRWGTDQHKRVQGWLDEVGCSVELEFTNDRYRKK</sequence>
<proteinExistence type="predicted"/>
<feature type="region of interest" description="Disordered" evidence="1">
    <location>
        <begin position="621"/>
        <end position="647"/>
    </location>
</feature>
<dbReference type="InterPro" id="IPR036047">
    <property type="entry name" value="F-box-like_dom_sf"/>
</dbReference>
<dbReference type="OrthoDB" id="2339388at2759"/>